<dbReference type="InterPro" id="IPR005835">
    <property type="entry name" value="NTP_transferase_dom"/>
</dbReference>
<keyword evidence="11" id="KW-1185">Reference proteome</keyword>
<dbReference type="GO" id="GO:0004475">
    <property type="term" value="F:mannose-1-phosphate guanylyltransferase (GTP) activity"/>
    <property type="evidence" value="ECO:0007669"/>
    <property type="project" value="UniProtKB-EC"/>
</dbReference>
<evidence type="ECO:0000259" key="9">
    <source>
        <dbReference type="Pfam" id="PF22640"/>
    </source>
</evidence>
<evidence type="ECO:0000313" key="10">
    <source>
        <dbReference type="EMBL" id="GCD76866.1"/>
    </source>
</evidence>
<dbReference type="Pfam" id="PF22640">
    <property type="entry name" value="ManC_GMP_beta-helix"/>
    <property type="match status" value="1"/>
</dbReference>
<dbReference type="Gene3D" id="3.90.550.10">
    <property type="entry name" value="Spore Coat Polysaccharide Biosynthesis Protein SpsA, Chain A"/>
    <property type="match status" value="1"/>
</dbReference>
<reference evidence="10 11" key="1">
    <citation type="submission" date="2018-11" db="EMBL/GenBank/DDBJ databases">
        <title>Schleiferia aggregans sp. nov., a moderately thermophilic heterotrophic bacterium isolated from microbial mats at a terrestrial hot spring.</title>
        <authorList>
            <person name="Iino T."/>
            <person name="Ohkuma M."/>
            <person name="Haruta S."/>
        </authorList>
    </citation>
    <scope>NUCLEOTIDE SEQUENCE [LARGE SCALE GENOMIC DNA]</scope>
    <source>
        <strain evidence="10 11">LA</strain>
    </source>
</reference>
<protein>
    <recommendedName>
        <fullName evidence="2">mannose-1-phosphate guanylyltransferase</fullName>
        <ecNumber evidence="2">2.7.7.13</ecNumber>
    </recommendedName>
</protein>
<evidence type="ECO:0000256" key="6">
    <source>
        <dbReference type="ARBA" id="ARBA00023134"/>
    </source>
</evidence>
<dbReference type="Pfam" id="PF00483">
    <property type="entry name" value="NTP_transferase"/>
    <property type="match status" value="1"/>
</dbReference>
<dbReference type="InterPro" id="IPR051161">
    <property type="entry name" value="Mannose-6P_isomerase_type2"/>
</dbReference>
<evidence type="ECO:0000256" key="2">
    <source>
        <dbReference type="ARBA" id="ARBA00012387"/>
    </source>
</evidence>
<dbReference type="PANTHER" id="PTHR46390">
    <property type="entry name" value="MANNOSE-1-PHOSPHATE GUANYLYLTRANSFERASE"/>
    <property type="match status" value="1"/>
</dbReference>
<organism evidence="10 11">
    <name type="scientific">Thermaurantimonas aggregans</name>
    <dbReference type="NCBI Taxonomy" id="2173829"/>
    <lineage>
        <taxon>Bacteria</taxon>
        <taxon>Pseudomonadati</taxon>
        <taxon>Bacteroidota</taxon>
        <taxon>Flavobacteriia</taxon>
        <taxon>Flavobacteriales</taxon>
        <taxon>Schleiferiaceae</taxon>
        <taxon>Thermaurantimonas</taxon>
    </lineage>
</organism>
<dbReference type="RefSeq" id="WP_124396932.1">
    <property type="nucleotide sequence ID" value="NZ_BHZE01000002.1"/>
</dbReference>
<gene>
    <name evidence="10" type="ORF">JCM31826_03480</name>
</gene>
<dbReference type="InterPro" id="IPR049577">
    <property type="entry name" value="GMPP_N"/>
</dbReference>
<evidence type="ECO:0000256" key="4">
    <source>
        <dbReference type="ARBA" id="ARBA00022695"/>
    </source>
</evidence>
<keyword evidence="6" id="KW-0342">GTP-binding</keyword>
<keyword evidence="4 10" id="KW-0548">Nucleotidyltransferase</keyword>
<dbReference type="FunFam" id="3.90.550.10:FF:000046">
    <property type="entry name" value="Mannose-1-phosphate guanylyltransferase (GDP)"/>
    <property type="match status" value="1"/>
</dbReference>
<feature type="domain" description="MannoseP isomerase/GMP-like beta-helix" evidence="9">
    <location>
        <begin position="301"/>
        <end position="351"/>
    </location>
</feature>
<evidence type="ECO:0000259" key="8">
    <source>
        <dbReference type="Pfam" id="PF00483"/>
    </source>
</evidence>
<evidence type="ECO:0000256" key="7">
    <source>
        <dbReference type="ARBA" id="ARBA00047343"/>
    </source>
</evidence>
<dbReference type="EC" id="2.7.7.13" evidence="2"/>
<dbReference type="EMBL" id="BHZE01000002">
    <property type="protein sequence ID" value="GCD76866.1"/>
    <property type="molecule type" value="Genomic_DNA"/>
</dbReference>
<comment type="catalytic activity">
    <reaction evidence="7">
        <text>alpha-D-mannose 1-phosphate + GTP + H(+) = GDP-alpha-D-mannose + diphosphate</text>
        <dbReference type="Rhea" id="RHEA:15229"/>
        <dbReference type="ChEBI" id="CHEBI:15378"/>
        <dbReference type="ChEBI" id="CHEBI:33019"/>
        <dbReference type="ChEBI" id="CHEBI:37565"/>
        <dbReference type="ChEBI" id="CHEBI:57527"/>
        <dbReference type="ChEBI" id="CHEBI:58409"/>
        <dbReference type="EC" id="2.7.7.13"/>
    </reaction>
</comment>
<dbReference type="PANTHER" id="PTHR46390:SF1">
    <property type="entry name" value="MANNOSE-1-PHOSPHATE GUANYLYLTRANSFERASE"/>
    <property type="match status" value="1"/>
</dbReference>
<comment type="caution">
    <text evidence="10">The sequence shown here is derived from an EMBL/GenBank/DDBJ whole genome shotgun (WGS) entry which is preliminary data.</text>
</comment>
<accession>A0A401XIN5</accession>
<dbReference type="Proteomes" id="UP000286715">
    <property type="component" value="Unassembled WGS sequence"/>
</dbReference>
<evidence type="ECO:0000256" key="5">
    <source>
        <dbReference type="ARBA" id="ARBA00022741"/>
    </source>
</evidence>
<dbReference type="AlphaFoldDB" id="A0A401XIN5"/>
<proteinExistence type="inferred from homology"/>
<sequence>MNPNFYAVILAGGVGSRFWPASTQAHPKQFHDILGTGSTLIQQTYQRIAHICPPENILISTSEEYIDEVKQQLPDIPENNIMAEPARRNTAPAIAYAVYKIYAKNPNASVLICPSDHLILKESEFHRIATLGLTLSQTNNVLFTLGIKPTRPDTGYGYIQYLPGPSLHPETRKVKTFTEKPNLELAKMFLESGDFLWNAGIFIWSVQSCRRAFEMYLPEIHQTFERGLPLFNTDQEKAYIQKVYPSCENQSVDYGIMEKADNVHVIPADFGWSDLGTWGSLYEHLKWDEHGNAKVGTHILSFDSRSNIIRIEGDKVAVIDGLENYIIVDTPHALLICRRENEQLIKNFVNEVKIRAGERFV</sequence>
<keyword evidence="3 10" id="KW-0808">Transferase</keyword>
<evidence type="ECO:0000313" key="11">
    <source>
        <dbReference type="Proteomes" id="UP000286715"/>
    </source>
</evidence>
<dbReference type="GO" id="GO:0005525">
    <property type="term" value="F:GTP binding"/>
    <property type="evidence" value="ECO:0007669"/>
    <property type="project" value="UniProtKB-KW"/>
</dbReference>
<name>A0A401XIN5_9FLAO</name>
<dbReference type="GO" id="GO:0009298">
    <property type="term" value="P:GDP-mannose biosynthetic process"/>
    <property type="evidence" value="ECO:0007669"/>
    <property type="project" value="TreeGrafter"/>
</dbReference>
<comment type="similarity">
    <text evidence="1">Belongs to the mannose-6-phosphate isomerase type 2 family.</text>
</comment>
<dbReference type="SUPFAM" id="SSF159283">
    <property type="entry name" value="Guanosine diphospho-D-mannose pyrophosphorylase/mannose-6-phosphate isomerase linker domain"/>
    <property type="match status" value="1"/>
</dbReference>
<evidence type="ECO:0000256" key="3">
    <source>
        <dbReference type="ARBA" id="ARBA00022679"/>
    </source>
</evidence>
<dbReference type="CDD" id="cd02509">
    <property type="entry name" value="GDP-M1P_Guanylyltransferase"/>
    <property type="match status" value="1"/>
</dbReference>
<dbReference type="InterPro" id="IPR029044">
    <property type="entry name" value="Nucleotide-diphossugar_trans"/>
</dbReference>
<keyword evidence="5" id="KW-0547">Nucleotide-binding</keyword>
<dbReference type="OrthoDB" id="9806359at2"/>
<dbReference type="InterPro" id="IPR054566">
    <property type="entry name" value="ManC/GMP-like_b-helix"/>
</dbReference>
<evidence type="ECO:0000256" key="1">
    <source>
        <dbReference type="ARBA" id="ARBA00006115"/>
    </source>
</evidence>
<feature type="domain" description="Nucleotidyl transferase" evidence="8">
    <location>
        <begin position="7"/>
        <end position="284"/>
    </location>
</feature>
<dbReference type="SUPFAM" id="SSF53448">
    <property type="entry name" value="Nucleotide-diphospho-sugar transferases"/>
    <property type="match status" value="1"/>
</dbReference>